<evidence type="ECO:0000313" key="2">
    <source>
        <dbReference type="Proteomes" id="UP000280698"/>
    </source>
</evidence>
<comment type="caution">
    <text evidence="1">The sequence shown here is derived from an EMBL/GenBank/DDBJ whole genome shotgun (WGS) entry which is preliminary data.</text>
</comment>
<dbReference type="Proteomes" id="UP000280698">
    <property type="component" value="Unassembled WGS sequence"/>
</dbReference>
<proteinExistence type="predicted"/>
<sequence length="94" mass="10497">MVVAEVAAHLPVRRRPALPHPTPHPDQPWALAGGGRAVNQEQQILDVHLRGLDGMCVGCRAWWGRLTPYPCWQVEWATSRRARAVTARFLGVRA</sequence>
<protein>
    <submittedName>
        <fullName evidence="1">Uncharacterized protein</fullName>
    </submittedName>
</protein>
<accession>A0ABX9WJ91</accession>
<reference evidence="1 2" key="1">
    <citation type="submission" date="2018-11" db="EMBL/GenBank/DDBJ databases">
        <title>Micromonospora sp. PPF5-17, a new actinomycetes isolated from a hot spring soil.</title>
        <authorList>
            <person name="Thawai C."/>
        </authorList>
    </citation>
    <scope>NUCLEOTIDE SEQUENCE [LARGE SCALE GENOMIC DNA]</scope>
    <source>
        <strain evidence="1 2">PPF5-17</strain>
    </source>
</reference>
<gene>
    <name evidence="1" type="ORF">EFE23_10405</name>
</gene>
<name>A0ABX9WJ91_9ACTN</name>
<organism evidence="1 2">
    <name type="scientific">Micromonospora solifontis</name>
    <dbReference type="NCBI Taxonomy" id="2487138"/>
    <lineage>
        <taxon>Bacteria</taxon>
        <taxon>Bacillati</taxon>
        <taxon>Actinomycetota</taxon>
        <taxon>Actinomycetes</taxon>
        <taxon>Micromonosporales</taxon>
        <taxon>Micromonosporaceae</taxon>
        <taxon>Micromonospora</taxon>
    </lineage>
</organism>
<keyword evidence="2" id="KW-1185">Reference proteome</keyword>
<evidence type="ECO:0000313" key="1">
    <source>
        <dbReference type="EMBL" id="RNL99306.1"/>
    </source>
</evidence>
<dbReference type="EMBL" id="RJLN01000022">
    <property type="protein sequence ID" value="RNL99306.1"/>
    <property type="molecule type" value="Genomic_DNA"/>
</dbReference>